<dbReference type="KEGG" id="amus:LMH87_002014"/>
<dbReference type="PANTHER" id="PTHR43712">
    <property type="entry name" value="PUTATIVE (AFU_ORTHOLOGUE AFUA_4G14580)-RELATED"/>
    <property type="match status" value="1"/>
</dbReference>
<evidence type="ECO:0000313" key="7">
    <source>
        <dbReference type="Proteomes" id="UP001144673"/>
    </source>
</evidence>
<dbReference type="InterPro" id="IPR029063">
    <property type="entry name" value="SAM-dependent_MTases_sf"/>
</dbReference>
<feature type="compositionally biased region" description="Polar residues" evidence="4">
    <location>
        <begin position="16"/>
        <end position="25"/>
    </location>
</feature>
<dbReference type="CDD" id="cd02440">
    <property type="entry name" value="AdoMet_MTases"/>
    <property type="match status" value="1"/>
</dbReference>
<comment type="caution">
    <text evidence="6">The sequence shown here is derived from an EMBL/GenBank/DDBJ whole genome shotgun (WGS) entry which is preliminary data.</text>
</comment>
<feature type="region of interest" description="Disordered" evidence="4">
    <location>
        <begin position="1"/>
        <end position="26"/>
    </location>
</feature>
<name>A0A9W8UGP6_AKAMU</name>
<keyword evidence="3" id="KW-0949">S-adenosyl-L-methionine</keyword>
<dbReference type="SUPFAM" id="SSF46785">
    <property type="entry name" value="Winged helix' DNA-binding domain"/>
    <property type="match status" value="1"/>
</dbReference>
<dbReference type="Gene3D" id="3.40.50.150">
    <property type="entry name" value="Vaccinia Virus protein VP39"/>
    <property type="match status" value="1"/>
</dbReference>
<keyword evidence="2" id="KW-0808">Transferase</keyword>
<evidence type="ECO:0000259" key="5">
    <source>
        <dbReference type="Pfam" id="PF00891"/>
    </source>
</evidence>
<reference evidence="6" key="1">
    <citation type="journal article" date="2023" name="Access Microbiol">
        <title>De-novo genome assembly for Akanthomyces muscarius, a biocontrol agent of insect agricultural pests.</title>
        <authorList>
            <person name="Erdos Z."/>
            <person name="Studholme D.J."/>
            <person name="Raymond B."/>
            <person name="Sharma M."/>
        </authorList>
    </citation>
    <scope>NUCLEOTIDE SEQUENCE</scope>
    <source>
        <strain evidence="6">Ve6</strain>
    </source>
</reference>
<dbReference type="InterPro" id="IPR036388">
    <property type="entry name" value="WH-like_DNA-bd_sf"/>
</dbReference>
<dbReference type="RefSeq" id="XP_056050442.1">
    <property type="nucleotide sequence ID" value="XM_056193400.1"/>
</dbReference>
<keyword evidence="1" id="KW-0489">Methyltransferase</keyword>
<dbReference type="InterPro" id="IPR036390">
    <property type="entry name" value="WH_DNA-bd_sf"/>
</dbReference>
<dbReference type="InterPro" id="IPR016461">
    <property type="entry name" value="COMT-like"/>
</dbReference>
<dbReference type="InterPro" id="IPR001077">
    <property type="entry name" value="COMT_C"/>
</dbReference>
<protein>
    <recommendedName>
        <fullName evidence="5">O-methyltransferase C-terminal domain-containing protein</fullName>
    </recommendedName>
</protein>
<dbReference type="GO" id="GO:0032259">
    <property type="term" value="P:methylation"/>
    <property type="evidence" value="ECO:0007669"/>
    <property type="project" value="UniProtKB-KW"/>
</dbReference>
<evidence type="ECO:0000256" key="2">
    <source>
        <dbReference type="ARBA" id="ARBA00022679"/>
    </source>
</evidence>
<dbReference type="GO" id="GO:0008171">
    <property type="term" value="F:O-methyltransferase activity"/>
    <property type="evidence" value="ECO:0007669"/>
    <property type="project" value="InterPro"/>
</dbReference>
<evidence type="ECO:0000256" key="1">
    <source>
        <dbReference type="ARBA" id="ARBA00022603"/>
    </source>
</evidence>
<evidence type="ECO:0000313" key="6">
    <source>
        <dbReference type="EMBL" id="KAJ4147501.1"/>
    </source>
</evidence>
<proteinExistence type="predicted"/>
<evidence type="ECO:0000256" key="3">
    <source>
        <dbReference type="ARBA" id="ARBA00022691"/>
    </source>
</evidence>
<dbReference type="EMBL" id="JAJHUN010000010">
    <property type="protein sequence ID" value="KAJ4147501.1"/>
    <property type="molecule type" value="Genomic_DNA"/>
</dbReference>
<feature type="domain" description="O-methyltransferase C-terminal" evidence="5">
    <location>
        <begin position="276"/>
        <end position="421"/>
    </location>
</feature>
<evidence type="ECO:0000256" key="4">
    <source>
        <dbReference type="SAM" id="MobiDB-lite"/>
    </source>
</evidence>
<dbReference type="Gene3D" id="1.10.10.10">
    <property type="entry name" value="Winged helix-like DNA-binding domain superfamily/Winged helix DNA-binding domain"/>
    <property type="match status" value="1"/>
</dbReference>
<dbReference type="Proteomes" id="UP001144673">
    <property type="component" value="Chromosome 3"/>
</dbReference>
<dbReference type="PROSITE" id="PS51683">
    <property type="entry name" value="SAM_OMT_II"/>
    <property type="match status" value="1"/>
</dbReference>
<dbReference type="AlphaFoldDB" id="A0A9W8UGP6"/>
<accession>A0A9W8UGP6</accession>
<organism evidence="6 7">
    <name type="scientific">Akanthomyces muscarius</name>
    <name type="common">Entomopathogenic fungus</name>
    <name type="synonym">Lecanicillium muscarium</name>
    <dbReference type="NCBI Taxonomy" id="2231603"/>
    <lineage>
        <taxon>Eukaryota</taxon>
        <taxon>Fungi</taxon>
        <taxon>Dikarya</taxon>
        <taxon>Ascomycota</taxon>
        <taxon>Pezizomycotina</taxon>
        <taxon>Sordariomycetes</taxon>
        <taxon>Hypocreomycetidae</taxon>
        <taxon>Hypocreales</taxon>
        <taxon>Cordycipitaceae</taxon>
        <taxon>Akanthomyces</taxon>
    </lineage>
</organism>
<keyword evidence="7" id="KW-1185">Reference proteome</keyword>
<sequence>MLVATGRDRRAAGKSYTPSQNSKSARNIARMTSGPLTFIAEQLLADAKLLDAYAEANGLDAVDFSKESLSDLPLDMEKTRYSIIDRAQNLRRLAQGPRDLLFELLNHFTDLANLHFIYHYNVPKHVPPKGDISYADLAAAICQDEILVRRMLRVAMMNRLFIETEDGHVSHSAASRILHAEPGAMDSSGFLLEEMFPAATKMITALNKYPNSGEPNETGFNIAFDTDRSFYLELEAHPERARRFGSAMRWMSQGGRFSNQHLARGYNWAELDRPDSVVVDIGGGHGAVSIALAKETKNIRFVVQDLPVCATQGAERLDAALKDRVTFMPHDFFQTQPVVGADVYFFRYILHNWSDKYAEKILKAVIPSMKEGSRILCVEFLPGEESTTQWTKKQPYNMDMIQAIGWNSIERTGPDWKRLFQTVDTRLQYMGTVTPPGCSVSLIEARLESQPNGVH</sequence>
<dbReference type="PANTHER" id="PTHR43712:SF16">
    <property type="entry name" value="O-METHYLTRANSFERASE ELCB"/>
    <property type="match status" value="1"/>
</dbReference>
<feature type="compositionally biased region" description="Basic and acidic residues" evidence="4">
    <location>
        <begin position="1"/>
        <end position="11"/>
    </location>
</feature>
<gene>
    <name evidence="6" type="ORF">LMH87_002014</name>
</gene>
<dbReference type="GeneID" id="80889173"/>
<dbReference type="Pfam" id="PF00891">
    <property type="entry name" value="Methyltransf_2"/>
    <property type="match status" value="1"/>
</dbReference>
<dbReference type="SUPFAM" id="SSF53335">
    <property type="entry name" value="S-adenosyl-L-methionine-dependent methyltransferases"/>
    <property type="match status" value="1"/>
</dbReference>